<dbReference type="EMBL" id="CP054257">
    <property type="protein sequence ID" value="QTQ11250.1"/>
    <property type="molecule type" value="Genomic_DNA"/>
</dbReference>
<keyword evidence="7 8" id="KW-0472">Membrane</keyword>
<feature type="transmembrane region" description="Helical" evidence="8">
    <location>
        <begin position="12"/>
        <end position="29"/>
    </location>
</feature>
<keyword evidence="4" id="KW-1003">Cell membrane</keyword>
<sequence>MTNRLCKNTLYTVLSVLPFVLALFCLGIGRFKLSIPETLETLSQAFTGNVTNQMAYSVIWRIRVPRIILSLLVGAGLSVSGAAFQGLFSNPLATPDTIGVASGASFGAVLGLLFDGNLIIVQLMALVFGLLTCLLTYLISRSRGKTSIIMIVLSGMIISAMCQALVSLLKYVADPQEKLPTITYWLMGSLASASYRALILGAPFILFGCMVIFFLRWRINILSLQEDEVKSMGININLMRMIVIVASSMITASCISMCGQVGWVGLLVPHISRMIGGSNNKTVIPLSIAIGASFMLVIDTFARSMTAAEIPVSILTSVIGAPIFIMLLRKTGGIKE</sequence>
<feature type="transmembrane region" description="Helical" evidence="8">
    <location>
        <begin position="151"/>
        <end position="173"/>
    </location>
</feature>
<feature type="transmembrane region" description="Helical" evidence="8">
    <location>
        <begin position="193"/>
        <end position="217"/>
    </location>
</feature>
<feature type="transmembrane region" description="Helical" evidence="8">
    <location>
        <begin position="67"/>
        <end position="88"/>
    </location>
</feature>
<evidence type="ECO:0000256" key="3">
    <source>
        <dbReference type="ARBA" id="ARBA00022448"/>
    </source>
</evidence>
<dbReference type="PANTHER" id="PTHR30472:SF70">
    <property type="entry name" value="MOLYBDATE IMPORT SYSTEM PERMEASE PROTEIN MOLB"/>
    <property type="match status" value="1"/>
</dbReference>
<dbReference type="Pfam" id="PF01032">
    <property type="entry name" value="FecCD"/>
    <property type="match status" value="1"/>
</dbReference>
<dbReference type="FunFam" id="1.10.3470.10:FF:000001">
    <property type="entry name" value="Vitamin B12 ABC transporter permease BtuC"/>
    <property type="match status" value="1"/>
</dbReference>
<evidence type="ECO:0000256" key="7">
    <source>
        <dbReference type="ARBA" id="ARBA00023136"/>
    </source>
</evidence>
<dbReference type="GO" id="GO:0022857">
    <property type="term" value="F:transmembrane transporter activity"/>
    <property type="evidence" value="ECO:0007669"/>
    <property type="project" value="InterPro"/>
</dbReference>
<dbReference type="GO" id="GO:0033214">
    <property type="term" value="P:siderophore-iron import into cell"/>
    <property type="evidence" value="ECO:0007669"/>
    <property type="project" value="TreeGrafter"/>
</dbReference>
<dbReference type="Gene3D" id="1.10.3470.10">
    <property type="entry name" value="ABC transporter involved in vitamin B12 uptake, BtuC"/>
    <property type="match status" value="1"/>
</dbReference>
<dbReference type="SUPFAM" id="SSF81345">
    <property type="entry name" value="ABC transporter involved in vitamin B12 uptake, BtuC"/>
    <property type="match status" value="1"/>
</dbReference>
<reference evidence="9" key="1">
    <citation type="submission" date="2020-05" db="EMBL/GenBank/DDBJ databases">
        <authorList>
            <person name="Zeng H."/>
            <person name="Chan Y.K."/>
            <person name="Watt R.M."/>
        </authorList>
    </citation>
    <scope>NUCLEOTIDE SEQUENCE</scope>
    <source>
        <strain evidence="9">ATCC 700773</strain>
    </source>
</reference>
<keyword evidence="6 8" id="KW-1133">Transmembrane helix</keyword>
<dbReference type="Proteomes" id="UP000671995">
    <property type="component" value="Chromosome"/>
</dbReference>
<comment type="subcellular location">
    <subcellularLocation>
        <location evidence="1">Cell membrane</location>
        <topology evidence="1">Multi-pass membrane protein</topology>
    </subcellularLocation>
</comment>
<name>A0A975IBU7_9SPIR</name>
<evidence type="ECO:0000313" key="10">
    <source>
        <dbReference type="Proteomes" id="UP000671995"/>
    </source>
</evidence>
<organism evidence="9 10">
    <name type="scientific">Treponema parvum</name>
    <dbReference type="NCBI Taxonomy" id="138851"/>
    <lineage>
        <taxon>Bacteria</taxon>
        <taxon>Pseudomonadati</taxon>
        <taxon>Spirochaetota</taxon>
        <taxon>Spirochaetia</taxon>
        <taxon>Spirochaetales</taxon>
        <taxon>Treponemataceae</taxon>
        <taxon>Treponema</taxon>
    </lineage>
</organism>
<evidence type="ECO:0000313" key="9">
    <source>
        <dbReference type="EMBL" id="QTQ11250.1"/>
    </source>
</evidence>
<keyword evidence="5 8" id="KW-0812">Transmembrane</keyword>
<protein>
    <submittedName>
        <fullName evidence="9">Iron ABC transporter permease</fullName>
    </submittedName>
</protein>
<dbReference type="GO" id="GO:0005886">
    <property type="term" value="C:plasma membrane"/>
    <property type="evidence" value="ECO:0007669"/>
    <property type="project" value="UniProtKB-SubCell"/>
</dbReference>
<dbReference type="InterPro" id="IPR037294">
    <property type="entry name" value="ABC_BtuC-like"/>
</dbReference>
<dbReference type="AlphaFoldDB" id="A0A975IBU7"/>
<dbReference type="RefSeq" id="WP_210118045.1">
    <property type="nucleotide sequence ID" value="NZ_CP054257.1"/>
</dbReference>
<dbReference type="InterPro" id="IPR000522">
    <property type="entry name" value="ABC_transptr_permease_BtuC"/>
</dbReference>
<reference evidence="9" key="2">
    <citation type="journal article" date="2021" name="Microbiol. Resour. Announc.">
        <title>Complete Genome Sequences of Three Human Oral Treponema parvum Isolates.</title>
        <authorList>
            <person name="Zeng H."/>
            <person name="Watt R.M."/>
        </authorList>
    </citation>
    <scope>NUCLEOTIDE SEQUENCE</scope>
    <source>
        <strain evidence="9">ATCC 700773</strain>
    </source>
</reference>
<gene>
    <name evidence="9" type="ORF">HRI96_02985</name>
</gene>
<evidence type="ECO:0000256" key="2">
    <source>
        <dbReference type="ARBA" id="ARBA00007935"/>
    </source>
</evidence>
<feature type="transmembrane region" description="Helical" evidence="8">
    <location>
        <begin position="309"/>
        <end position="328"/>
    </location>
</feature>
<accession>A0A975IBU7</accession>
<proteinExistence type="inferred from homology"/>
<comment type="similarity">
    <text evidence="2">Belongs to the binding-protein-dependent transport system permease family. FecCD subfamily.</text>
</comment>
<evidence type="ECO:0000256" key="1">
    <source>
        <dbReference type="ARBA" id="ARBA00004651"/>
    </source>
</evidence>
<feature type="transmembrane region" description="Helical" evidence="8">
    <location>
        <begin position="238"/>
        <end position="263"/>
    </location>
</feature>
<feature type="transmembrane region" description="Helical" evidence="8">
    <location>
        <begin position="119"/>
        <end position="139"/>
    </location>
</feature>
<dbReference type="CDD" id="cd06550">
    <property type="entry name" value="TM_ABC_iron-siderophores_like"/>
    <property type="match status" value="1"/>
</dbReference>
<dbReference type="PANTHER" id="PTHR30472">
    <property type="entry name" value="FERRIC ENTEROBACTIN TRANSPORT SYSTEM PERMEASE PROTEIN"/>
    <property type="match status" value="1"/>
</dbReference>
<evidence type="ECO:0000256" key="4">
    <source>
        <dbReference type="ARBA" id="ARBA00022475"/>
    </source>
</evidence>
<evidence type="ECO:0000256" key="5">
    <source>
        <dbReference type="ARBA" id="ARBA00022692"/>
    </source>
</evidence>
<evidence type="ECO:0000256" key="6">
    <source>
        <dbReference type="ARBA" id="ARBA00022989"/>
    </source>
</evidence>
<keyword evidence="3" id="KW-0813">Transport</keyword>
<evidence type="ECO:0000256" key="8">
    <source>
        <dbReference type="SAM" id="Phobius"/>
    </source>
</evidence>